<name>A6IM79_RAT</name>
<evidence type="ECO:0000313" key="2">
    <source>
        <dbReference type="Proteomes" id="UP000234681"/>
    </source>
</evidence>
<dbReference type="AlphaFoldDB" id="A6IM79"/>
<dbReference type="EMBL" id="CH473964">
    <property type="protein sequence ID" value="EDM01710.1"/>
    <property type="molecule type" value="Genomic_DNA"/>
</dbReference>
<organism evidence="1 2">
    <name type="scientific">Rattus norvegicus</name>
    <name type="common">Rat</name>
    <dbReference type="NCBI Taxonomy" id="10116"/>
    <lineage>
        <taxon>Eukaryota</taxon>
        <taxon>Metazoa</taxon>
        <taxon>Chordata</taxon>
        <taxon>Craniata</taxon>
        <taxon>Vertebrata</taxon>
        <taxon>Euteleostomi</taxon>
        <taxon>Mammalia</taxon>
        <taxon>Eutheria</taxon>
        <taxon>Euarchontoglires</taxon>
        <taxon>Glires</taxon>
        <taxon>Rodentia</taxon>
        <taxon>Myomorpha</taxon>
        <taxon>Muroidea</taxon>
        <taxon>Muridae</taxon>
        <taxon>Murinae</taxon>
        <taxon>Rattus</taxon>
    </lineage>
</organism>
<gene>
    <name evidence="1" type="ORF">rCG_29541</name>
</gene>
<reference evidence="1 2" key="1">
    <citation type="submission" date="2005-09" db="EMBL/GenBank/DDBJ databases">
        <authorList>
            <person name="Mural R.J."/>
            <person name="Li P.W."/>
            <person name="Adams M.D."/>
            <person name="Amanatides P.G."/>
            <person name="Baden-Tillson H."/>
            <person name="Barnstead M."/>
            <person name="Chin S.H."/>
            <person name="Dew I."/>
            <person name="Evans C.A."/>
            <person name="Ferriera S."/>
            <person name="Flanigan M."/>
            <person name="Fosler C."/>
            <person name="Glodek A."/>
            <person name="Gu Z."/>
            <person name="Holt R.A."/>
            <person name="Jennings D."/>
            <person name="Kraft C.L."/>
            <person name="Lu F."/>
            <person name="Nguyen T."/>
            <person name="Nusskern D.R."/>
            <person name="Pfannkoch C.M."/>
            <person name="Sitter C."/>
            <person name="Sutton G.G."/>
            <person name="Venter J.C."/>
            <person name="Wang Z."/>
            <person name="Woodage T."/>
            <person name="Zheng X.H."/>
            <person name="Zhong F."/>
        </authorList>
    </citation>
    <scope>NUCLEOTIDE SEQUENCE [LARGE SCALE GENOMIC DNA]</scope>
    <source>
        <strain>BN</strain>
        <strain evidence="2">Sprague-Dawley</strain>
    </source>
</reference>
<accession>A6IM79</accession>
<proteinExistence type="predicted"/>
<evidence type="ECO:0000313" key="1">
    <source>
        <dbReference type="EMBL" id="EDM01710.1"/>
    </source>
</evidence>
<sequence length="26" mass="3171">MIIKNMIRHGLTIIHLNYYQRKLTSI</sequence>
<protein>
    <submittedName>
        <fullName evidence="1">RCG29541</fullName>
    </submittedName>
</protein>
<dbReference type="Proteomes" id="UP000234681">
    <property type="component" value="Chromosome 4"/>
</dbReference>